<evidence type="ECO:0000256" key="4">
    <source>
        <dbReference type="ARBA" id="ARBA00022692"/>
    </source>
</evidence>
<feature type="transmembrane region" description="Helical" evidence="11">
    <location>
        <begin position="84"/>
        <end position="109"/>
    </location>
</feature>
<dbReference type="PANTHER" id="PTHR10408:SF8">
    <property type="entry name" value="O-ACYLTRANSFERASE"/>
    <property type="match status" value="1"/>
</dbReference>
<comment type="subcellular location">
    <subcellularLocation>
        <location evidence="1 9">Endoplasmic reticulum membrane</location>
        <topology evidence="1 9">Multi-pass membrane protein</topology>
    </subcellularLocation>
</comment>
<dbReference type="AlphaFoldDB" id="A0AA35VZM6"/>
<reference evidence="12" key="1">
    <citation type="submission" date="2023-03" db="EMBL/GenBank/DDBJ databases">
        <authorList>
            <person name="Steffen K."/>
            <person name="Cardenas P."/>
        </authorList>
    </citation>
    <scope>NUCLEOTIDE SEQUENCE</scope>
</reference>
<keyword evidence="4 11" id="KW-0812">Transmembrane</keyword>
<evidence type="ECO:0000256" key="6">
    <source>
        <dbReference type="ARBA" id="ARBA00022989"/>
    </source>
</evidence>
<feature type="transmembrane region" description="Helical" evidence="11">
    <location>
        <begin position="201"/>
        <end position="218"/>
    </location>
</feature>
<dbReference type="Pfam" id="PF03062">
    <property type="entry name" value="MBOAT"/>
    <property type="match status" value="1"/>
</dbReference>
<evidence type="ECO:0000256" key="11">
    <source>
        <dbReference type="SAM" id="Phobius"/>
    </source>
</evidence>
<evidence type="ECO:0000256" key="3">
    <source>
        <dbReference type="ARBA" id="ARBA00022679"/>
    </source>
</evidence>
<dbReference type="EMBL" id="CASHTH010000007">
    <property type="protein sequence ID" value="CAI7988736.1"/>
    <property type="molecule type" value="Genomic_DNA"/>
</dbReference>
<keyword evidence="3 9" id="KW-0808">Transferase</keyword>
<keyword evidence="5 9" id="KW-0256">Endoplasmic reticulum</keyword>
<feature type="transmembrane region" description="Helical" evidence="11">
    <location>
        <begin position="121"/>
        <end position="143"/>
    </location>
</feature>
<keyword evidence="6 11" id="KW-1133">Transmembrane helix</keyword>
<evidence type="ECO:0000256" key="9">
    <source>
        <dbReference type="PIRNR" id="PIRNR000439"/>
    </source>
</evidence>
<keyword evidence="13" id="KW-1185">Reference proteome</keyword>
<proteinExistence type="inferred from homology"/>
<accession>A0AA35VZM6</accession>
<sequence length="447" mass="51304">MADTLDKRKSKGASTWRKIYAPSENLLSRSRESVNVYAVGLFNTGAAYALVVPFAILLRDSFKARRLSLDLEGYITLLGYPSEWVVVAGILLAEFIFSFLIYYFFLLWVACYRRVGAVSNYVFLLLLVACVVVTRLAVFRAVFELDIHPAGRLTCNIQMVLLCMKWVSFIHENANKVVHPWHKEDETGPAVWYAGQMEPQIGSFSSYVYFLFCPVLLYRDRYPRKQRNFRKAFGHLVEFLMTNLIGYTLFKDFLLPQSMLLDDLVTSLLRCLFLGCVQLHLAHTCVVHGWMNMSAELTGFADHNFYQDWWNSQCLGEYLGKWNPVIQEWLKTYFYAYLKNWVPRAVALLAILVLSAAEHDFLIGTGMGFYIPMYLVEYGLIGFLLSFKPPLGKQTDRLIMCVGLSLGTGIQMAIYLTELVARSQCGEASSSWFEGMWAFECYRRVNN</sequence>
<keyword evidence="8 9" id="KW-0012">Acyltransferase</keyword>
<gene>
    <name evidence="12" type="ORF">GBAR_LOCUS45</name>
</gene>
<evidence type="ECO:0000256" key="8">
    <source>
        <dbReference type="ARBA" id="ARBA00023315"/>
    </source>
</evidence>
<dbReference type="InterPro" id="IPR004299">
    <property type="entry name" value="MBOAT_fam"/>
</dbReference>
<dbReference type="GO" id="GO:0008374">
    <property type="term" value="F:O-acyltransferase activity"/>
    <property type="evidence" value="ECO:0007669"/>
    <property type="project" value="InterPro"/>
</dbReference>
<dbReference type="GO" id="GO:0005789">
    <property type="term" value="C:endoplasmic reticulum membrane"/>
    <property type="evidence" value="ECO:0007669"/>
    <property type="project" value="UniProtKB-SubCell"/>
</dbReference>
<evidence type="ECO:0000313" key="13">
    <source>
        <dbReference type="Proteomes" id="UP001174909"/>
    </source>
</evidence>
<evidence type="ECO:0000256" key="2">
    <source>
        <dbReference type="ARBA" id="ARBA00009010"/>
    </source>
</evidence>
<evidence type="ECO:0000256" key="1">
    <source>
        <dbReference type="ARBA" id="ARBA00004477"/>
    </source>
</evidence>
<dbReference type="GO" id="GO:0008203">
    <property type="term" value="P:cholesterol metabolic process"/>
    <property type="evidence" value="ECO:0007669"/>
    <property type="project" value="TreeGrafter"/>
</dbReference>
<comment type="caution">
    <text evidence="12">The sequence shown here is derived from an EMBL/GenBank/DDBJ whole genome shotgun (WGS) entry which is preliminary data.</text>
</comment>
<name>A0AA35VZM6_GEOBA</name>
<evidence type="ECO:0000256" key="10">
    <source>
        <dbReference type="PIRSR" id="PIRSR000439-1"/>
    </source>
</evidence>
<dbReference type="Proteomes" id="UP001174909">
    <property type="component" value="Unassembled WGS sequence"/>
</dbReference>
<comment type="similarity">
    <text evidence="2 9">Belongs to the membrane-bound acyltransferase family. Sterol o-acyltransferase subfamily.</text>
</comment>
<feature type="transmembrane region" description="Helical" evidence="11">
    <location>
        <begin position="398"/>
        <end position="416"/>
    </location>
</feature>
<dbReference type="PIRSF" id="PIRSF000439">
    <property type="entry name" value="Oat_ACAT_DAG_ARE"/>
    <property type="match status" value="1"/>
</dbReference>
<dbReference type="InterPro" id="IPR014371">
    <property type="entry name" value="Oat_ACAT_DAG_ARE"/>
</dbReference>
<protein>
    <recommendedName>
        <fullName evidence="9">O-acyltransferase</fullName>
    </recommendedName>
</protein>
<feature type="transmembrane region" description="Helical" evidence="11">
    <location>
        <begin position="341"/>
        <end position="357"/>
    </location>
</feature>
<organism evidence="12 13">
    <name type="scientific">Geodia barretti</name>
    <name type="common">Barrett's horny sponge</name>
    <dbReference type="NCBI Taxonomy" id="519541"/>
    <lineage>
        <taxon>Eukaryota</taxon>
        <taxon>Metazoa</taxon>
        <taxon>Porifera</taxon>
        <taxon>Demospongiae</taxon>
        <taxon>Heteroscleromorpha</taxon>
        <taxon>Tetractinellida</taxon>
        <taxon>Astrophorina</taxon>
        <taxon>Geodiidae</taxon>
        <taxon>Geodia</taxon>
    </lineage>
</organism>
<feature type="transmembrane region" description="Helical" evidence="11">
    <location>
        <begin position="36"/>
        <end position="58"/>
    </location>
</feature>
<evidence type="ECO:0000256" key="7">
    <source>
        <dbReference type="ARBA" id="ARBA00023136"/>
    </source>
</evidence>
<feature type="active site" evidence="10">
    <location>
        <position position="359"/>
    </location>
</feature>
<feature type="transmembrane region" description="Helical" evidence="11">
    <location>
        <begin position="369"/>
        <end position="386"/>
    </location>
</feature>
<dbReference type="PANTHER" id="PTHR10408">
    <property type="entry name" value="STEROL O-ACYLTRANSFERASE"/>
    <property type="match status" value="1"/>
</dbReference>
<evidence type="ECO:0000313" key="12">
    <source>
        <dbReference type="EMBL" id="CAI7988736.1"/>
    </source>
</evidence>
<evidence type="ECO:0000256" key="5">
    <source>
        <dbReference type="ARBA" id="ARBA00022824"/>
    </source>
</evidence>
<keyword evidence="7 9" id="KW-0472">Membrane</keyword>